<protein>
    <recommendedName>
        <fullName evidence="3">Spore germination protein PC</fullName>
    </recommendedName>
</protein>
<dbReference type="InterPro" id="IPR019673">
    <property type="entry name" value="Spore_germination_GerPC"/>
</dbReference>
<name>A0A8J4M1T3_9BACL</name>
<dbReference type="EMBL" id="BOVK01000007">
    <property type="protein sequence ID" value="GIQ67821.1"/>
    <property type="molecule type" value="Genomic_DNA"/>
</dbReference>
<dbReference type="RefSeq" id="WP_213410471.1">
    <property type="nucleotide sequence ID" value="NZ_BOVK01000007.1"/>
</dbReference>
<dbReference type="Proteomes" id="UP000677918">
    <property type="component" value="Unassembled WGS sequence"/>
</dbReference>
<proteinExistence type="predicted"/>
<accession>A0A8J4M1T3</accession>
<evidence type="ECO:0000313" key="1">
    <source>
        <dbReference type="EMBL" id="GIQ67821.1"/>
    </source>
</evidence>
<dbReference type="AlphaFoldDB" id="A0A8J4M1T3"/>
<dbReference type="Pfam" id="PF10737">
    <property type="entry name" value="GerPC"/>
    <property type="match status" value="1"/>
</dbReference>
<gene>
    <name evidence="1" type="ORF">XYCOK13_06450</name>
</gene>
<sequence length="208" mass="23374">MYEPNILQVMLHLVQQMHHTLCLQHEQLRRMEAELAAIKEQLANQQQAPGTHVEKIEYNFEQLKVDTLDGTLVIGISPNETGNIAQWALQQTSGEDAAVGSSEGQEETNANVRERMAAYIRDAVPPMLEQMSEQSGVPLTGENKRAILEDMLRQIDGRIAYYSKKMPYKEGASAASAANELAQALQNDIHAAIQAYVEHFREEREEDD</sequence>
<evidence type="ECO:0000313" key="2">
    <source>
        <dbReference type="Proteomes" id="UP000677918"/>
    </source>
</evidence>
<reference evidence="1" key="1">
    <citation type="submission" date="2021-04" db="EMBL/GenBank/DDBJ databases">
        <title>Draft genome sequence of Xylanibacillus composti strain K13.</title>
        <authorList>
            <person name="Uke A."/>
            <person name="Chhe C."/>
            <person name="Baramee S."/>
            <person name="Kosugi A."/>
        </authorList>
    </citation>
    <scope>NUCLEOTIDE SEQUENCE</scope>
    <source>
        <strain evidence="1">K13</strain>
    </source>
</reference>
<keyword evidence="2" id="KW-1185">Reference proteome</keyword>
<evidence type="ECO:0008006" key="3">
    <source>
        <dbReference type="Google" id="ProtNLM"/>
    </source>
</evidence>
<organism evidence="1 2">
    <name type="scientific">Xylanibacillus composti</name>
    <dbReference type="NCBI Taxonomy" id="1572762"/>
    <lineage>
        <taxon>Bacteria</taxon>
        <taxon>Bacillati</taxon>
        <taxon>Bacillota</taxon>
        <taxon>Bacilli</taxon>
        <taxon>Bacillales</taxon>
        <taxon>Paenibacillaceae</taxon>
        <taxon>Xylanibacillus</taxon>
    </lineage>
</organism>
<comment type="caution">
    <text evidence="1">The sequence shown here is derived from an EMBL/GenBank/DDBJ whole genome shotgun (WGS) entry which is preliminary data.</text>
</comment>